<evidence type="ECO:0000313" key="1">
    <source>
        <dbReference type="EMBL" id="SDX16949.1"/>
    </source>
</evidence>
<accession>A0A1H2ZJQ9</accession>
<protein>
    <submittedName>
        <fullName evidence="1">Uncharacterized protein</fullName>
    </submittedName>
</protein>
<dbReference type="EMBL" id="FNNH01000077">
    <property type="protein sequence ID" value="SDX16949.1"/>
    <property type="molecule type" value="Genomic_DNA"/>
</dbReference>
<gene>
    <name evidence="1" type="ORF">SAMN05421882_10776</name>
</gene>
<evidence type="ECO:0000313" key="2">
    <source>
        <dbReference type="Proteomes" id="UP000183454"/>
    </source>
</evidence>
<sequence length="85" mass="9378">MITLLFVEINIKLRTVNPTVTGLRQGSKSCQWVTPCYIMTIMSCAQACAEVSVGFRVVLPHSVIEPAIGFQYHSFNSVEADMNPS</sequence>
<proteinExistence type="predicted"/>
<dbReference type="AlphaFoldDB" id="A0A1H2ZJQ9"/>
<organism evidence="1 2">
    <name type="scientific">Nitrosomonas communis</name>
    <dbReference type="NCBI Taxonomy" id="44574"/>
    <lineage>
        <taxon>Bacteria</taxon>
        <taxon>Pseudomonadati</taxon>
        <taxon>Pseudomonadota</taxon>
        <taxon>Betaproteobacteria</taxon>
        <taxon>Nitrosomonadales</taxon>
        <taxon>Nitrosomonadaceae</taxon>
        <taxon>Nitrosomonas</taxon>
    </lineage>
</organism>
<reference evidence="1 2" key="1">
    <citation type="submission" date="2016-10" db="EMBL/GenBank/DDBJ databases">
        <authorList>
            <person name="de Groot N.N."/>
        </authorList>
    </citation>
    <scope>NUCLEOTIDE SEQUENCE [LARGE SCALE GENOMIC DNA]</scope>
    <source>
        <strain evidence="1 2">Nm110</strain>
    </source>
</reference>
<name>A0A1H2ZJQ9_9PROT</name>
<dbReference type="Proteomes" id="UP000183454">
    <property type="component" value="Unassembled WGS sequence"/>
</dbReference>